<evidence type="ECO:0000313" key="3">
    <source>
        <dbReference type="Proteomes" id="UP000244722"/>
    </source>
</evidence>
<proteinExistence type="predicted"/>
<evidence type="ECO:0000313" key="2">
    <source>
        <dbReference type="EMBL" id="PUU75626.1"/>
    </source>
</evidence>
<organism evidence="2 3">
    <name type="scientific">Tuber borchii</name>
    <name type="common">White truffle</name>
    <dbReference type="NCBI Taxonomy" id="42251"/>
    <lineage>
        <taxon>Eukaryota</taxon>
        <taxon>Fungi</taxon>
        <taxon>Dikarya</taxon>
        <taxon>Ascomycota</taxon>
        <taxon>Pezizomycotina</taxon>
        <taxon>Pezizomycetes</taxon>
        <taxon>Pezizales</taxon>
        <taxon>Tuberaceae</taxon>
        <taxon>Tuber</taxon>
    </lineage>
</organism>
<evidence type="ECO:0000256" key="1">
    <source>
        <dbReference type="SAM" id="Phobius"/>
    </source>
</evidence>
<protein>
    <recommendedName>
        <fullName evidence="4">Transmembrane protein</fullName>
    </recommendedName>
</protein>
<keyword evidence="1" id="KW-0812">Transmembrane</keyword>
<dbReference type="EMBL" id="NESQ01000221">
    <property type="protein sequence ID" value="PUU75626.1"/>
    <property type="molecule type" value="Genomic_DNA"/>
</dbReference>
<comment type="caution">
    <text evidence="2">The sequence shown here is derived from an EMBL/GenBank/DDBJ whole genome shotgun (WGS) entry which is preliminary data.</text>
</comment>
<sequence>MSRGMVPAPYLRFVWDSQLWHSLWNYMVRVLSCSSPFLVIVSLFLVDFLSFFYFLHLLGRLPTFPFFFYSSSFLFFTVLPSSLSLFLLFSFSLRLPPSIQFFPLSNTHKKVQSHPVVPDGQNPKNLSGTADFPRLSGTTSWVLVQKKLELREFHPGQRRIRESEVRDNGVRLYLVPKFMARSPFSAGAHPTKKQSSWN</sequence>
<keyword evidence="1" id="KW-1133">Transmembrane helix</keyword>
<name>A0A2T6ZJK0_TUBBO</name>
<evidence type="ECO:0008006" key="4">
    <source>
        <dbReference type="Google" id="ProtNLM"/>
    </source>
</evidence>
<feature type="transmembrane region" description="Helical" evidence="1">
    <location>
        <begin position="67"/>
        <end position="89"/>
    </location>
</feature>
<gene>
    <name evidence="2" type="ORF">B9Z19DRAFT_330234</name>
</gene>
<keyword evidence="1" id="KW-0472">Membrane</keyword>
<keyword evidence="3" id="KW-1185">Reference proteome</keyword>
<dbReference type="AlphaFoldDB" id="A0A2T6ZJK0"/>
<feature type="transmembrane region" description="Helical" evidence="1">
    <location>
        <begin position="37"/>
        <end position="55"/>
    </location>
</feature>
<reference evidence="2 3" key="1">
    <citation type="submission" date="2017-04" db="EMBL/GenBank/DDBJ databases">
        <title>Draft genome sequence of Tuber borchii Vittad., a whitish edible truffle.</title>
        <authorList>
            <consortium name="DOE Joint Genome Institute"/>
            <person name="Murat C."/>
            <person name="Kuo A."/>
            <person name="Barry K.W."/>
            <person name="Clum A."/>
            <person name="Dockter R.B."/>
            <person name="Fauchery L."/>
            <person name="Iotti M."/>
            <person name="Kohler A."/>
            <person name="Labutti K."/>
            <person name="Lindquist E.A."/>
            <person name="Lipzen A."/>
            <person name="Ohm R.A."/>
            <person name="Wang M."/>
            <person name="Grigoriev I.V."/>
            <person name="Zambonelli A."/>
            <person name="Martin F.M."/>
        </authorList>
    </citation>
    <scope>NUCLEOTIDE SEQUENCE [LARGE SCALE GENOMIC DNA]</scope>
    <source>
        <strain evidence="2 3">Tbo3840</strain>
    </source>
</reference>
<accession>A0A2T6ZJK0</accession>
<dbReference type="Proteomes" id="UP000244722">
    <property type="component" value="Unassembled WGS sequence"/>
</dbReference>